<feature type="compositionally biased region" description="Basic and acidic residues" evidence="1">
    <location>
        <begin position="13"/>
        <end position="31"/>
    </location>
</feature>
<evidence type="ECO:0000313" key="2">
    <source>
        <dbReference type="EMBL" id="CAI8053180.1"/>
    </source>
</evidence>
<feature type="compositionally biased region" description="Polar residues" evidence="1">
    <location>
        <begin position="129"/>
        <end position="140"/>
    </location>
</feature>
<name>A0AA35TRM0_GEOBA</name>
<feature type="region of interest" description="Disordered" evidence="1">
    <location>
        <begin position="206"/>
        <end position="226"/>
    </location>
</feature>
<evidence type="ECO:0000256" key="1">
    <source>
        <dbReference type="SAM" id="MobiDB-lite"/>
    </source>
</evidence>
<feature type="compositionally biased region" description="Low complexity" evidence="1">
    <location>
        <begin position="250"/>
        <end position="264"/>
    </location>
</feature>
<organism evidence="2 3">
    <name type="scientific">Geodia barretti</name>
    <name type="common">Barrett's horny sponge</name>
    <dbReference type="NCBI Taxonomy" id="519541"/>
    <lineage>
        <taxon>Eukaryota</taxon>
        <taxon>Metazoa</taxon>
        <taxon>Porifera</taxon>
        <taxon>Demospongiae</taxon>
        <taxon>Heteroscleromorpha</taxon>
        <taxon>Tetractinellida</taxon>
        <taxon>Astrophorina</taxon>
        <taxon>Geodiidae</taxon>
        <taxon>Geodia</taxon>
    </lineage>
</organism>
<feature type="region of interest" description="Disordered" evidence="1">
    <location>
        <begin position="320"/>
        <end position="376"/>
    </location>
</feature>
<feature type="compositionally biased region" description="Basic and acidic residues" evidence="1">
    <location>
        <begin position="86"/>
        <end position="104"/>
    </location>
</feature>
<proteinExistence type="predicted"/>
<dbReference type="AlphaFoldDB" id="A0AA35TRM0"/>
<feature type="compositionally biased region" description="Basic residues" evidence="1">
    <location>
        <begin position="352"/>
        <end position="376"/>
    </location>
</feature>
<keyword evidence="3" id="KW-1185">Reference proteome</keyword>
<feature type="region of interest" description="Disordered" evidence="1">
    <location>
        <begin position="1"/>
        <end position="185"/>
    </location>
</feature>
<feature type="region of interest" description="Disordered" evidence="1">
    <location>
        <begin position="243"/>
        <end position="283"/>
    </location>
</feature>
<sequence>MEVEDCQLTPQDLGERGRKDGSLDCGEREGGGEEGSGEVEEAADVASSTEAADDVIIFRGRRKRRTNILDDSDSDAENDSNSSHTNDAKNSKRVAEDVLGESKGESQSLFARALAAVGGGKRTKRKSFQPLSVRTVSSGRAHSGGHPQTVVDLTEETMAEKTGLGQQEEEEEEKDGEGEEGEEKVSCPLCRKLFLCSLIEAHAAGCGEPNEAGTEQSRDVQRRRVSPHLALRQSSLLTPRFSKAQPVVSLPPSSSDSLEISFSSTAPDRDSQEDNGVRMTTDGPRVVECEGGGYQVDPTTISSSPIRTFRRITELDPQERADYYNQFNHRGSRGREGSSRSWGSSGVNSTRGRGRGKKGRGKRKFFRGRFRGRGKR</sequence>
<feature type="compositionally biased region" description="Basic and acidic residues" evidence="1">
    <location>
        <begin position="267"/>
        <end position="276"/>
    </location>
</feature>
<gene>
    <name evidence="2" type="ORF">GBAR_LOCUS29086</name>
</gene>
<feature type="compositionally biased region" description="Acidic residues" evidence="1">
    <location>
        <begin position="167"/>
        <end position="182"/>
    </location>
</feature>
<reference evidence="2" key="1">
    <citation type="submission" date="2023-03" db="EMBL/GenBank/DDBJ databases">
        <authorList>
            <person name="Steffen K."/>
            <person name="Cardenas P."/>
        </authorList>
    </citation>
    <scope>NUCLEOTIDE SEQUENCE</scope>
</reference>
<protein>
    <submittedName>
        <fullName evidence="2">Uncharacterized protein</fullName>
    </submittedName>
</protein>
<dbReference type="Proteomes" id="UP001174909">
    <property type="component" value="Unassembled WGS sequence"/>
</dbReference>
<accession>A0AA35TRM0</accession>
<comment type="caution">
    <text evidence="2">The sequence shown here is derived from an EMBL/GenBank/DDBJ whole genome shotgun (WGS) entry which is preliminary data.</text>
</comment>
<evidence type="ECO:0000313" key="3">
    <source>
        <dbReference type="Proteomes" id="UP001174909"/>
    </source>
</evidence>
<dbReference type="EMBL" id="CASHTH010004075">
    <property type="protein sequence ID" value="CAI8053180.1"/>
    <property type="molecule type" value="Genomic_DNA"/>
</dbReference>